<evidence type="ECO:0000256" key="2">
    <source>
        <dbReference type="SAM" id="SignalP"/>
    </source>
</evidence>
<keyword evidence="4" id="KW-1185">Reference proteome</keyword>
<sequence length="107" mass="11203">MTLRLLFAGALLAAGAIHAQTTPTAASDHWSQPAPASTVKYEDANPLKPASDSGNHFKFKERRGATPMRNDAMEAAGKAPVMGGNQLGRDGRPTVNCAATPMDPACR</sequence>
<dbReference type="PATRIC" id="fig|445710.3.peg.3744"/>
<dbReference type="RefSeq" id="WP_063674139.1">
    <property type="nucleotide sequence ID" value="NZ_CP014841.1"/>
</dbReference>
<evidence type="ECO:0000313" key="4">
    <source>
        <dbReference type="Proteomes" id="UP000077255"/>
    </source>
</evidence>
<evidence type="ECO:0000313" key="3">
    <source>
        <dbReference type="EMBL" id="AND71200.1"/>
    </source>
</evidence>
<feature type="region of interest" description="Disordered" evidence="1">
    <location>
        <begin position="20"/>
        <end position="107"/>
    </location>
</feature>
<dbReference type="KEGG" id="dtx:ATSB10_37460"/>
<name>A0A160N5B9_9GAMM</name>
<organism evidence="3 4">
    <name type="scientific">Dyella thiooxydans</name>
    <dbReference type="NCBI Taxonomy" id="445710"/>
    <lineage>
        <taxon>Bacteria</taxon>
        <taxon>Pseudomonadati</taxon>
        <taxon>Pseudomonadota</taxon>
        <taxon>Gammaproteobacteria</taxon>
        <taxon>Lysobacterales</taxon>
        <taxon>Rhodanobacteraceae</taxon>
        <taxon>Dyella</taxon>
    </lineage>
</organism>
<proteinExistence type="predicted"/>
<dbReference type="OrthoDB" id="5956299at2"/>
<reference evidence="3 4" key="1">
    <citation type="submission" date="2016-02" db="EMBL/GenBank/DDBJ databases">
        <title>Complete genome sequencing and analysis of ATSB10, Dyella thiooxydans isolated from rhizosphere soil of sunflower (Helianthus annuus L.).</title>
        <authorList>
            <person name="Lee Y."/>
            <person name="Hwangbo K."/>
            <person name="Chung H."/>
            <person name="Yoo J."/>
            <person name="Kim K.Y."/>
            <person name="Sa T.M."/>
            <person name="Um Y."/>
            <person name="Madhaiyan M."/>
        </authorList>
    </citation>
    <scope>NUCLEOTIDE SEQUENCE [LARGE SCALE GENOMIC DNA]</scope>
    <source>
        <strain evidence="3 4">ATSB10</strain>
    </source>
</reference>
<dbReference type="STRING" id="445710.ATSB10_37460"/>
<dbReference type="Proteomes" id="UP000077255">
    <property type="component" value="Chromosome"/>
</dbReference>
<dbReference type="AlphaFoldDB" id="A0A160N5B9"/>
<accession>A0A160N5B9</accession>
<dbReference type="EMBL" id="CP014841">
    <property type="protein sequence ID" value="AND71200.1"/>
    <property type="molecule type" value="Genomic_DNA"/>
</dbReference>
<evidence type="ECO:0000256" key="1">
    <source>
        <dbReference type="SAM" id="MobiDB-lite"/>
    </source>
</evidence>
<gene>
    <name evidence="3" type="ORF">ATSB10_37460</name>
</gene>
<feature type="signal peptide" evidence="2">
    <location>
        <begin position="1"/>
        <end position="19"/>
    </location>
</feature>
<feature type="chain" id="PRO_5007817732" evidence="2">
    <location>
        <begin position="20"/>
        <end position="107"/>
    </location>
</feature>
<protein>
    <submittedName>
        <fullName evidence="3">Uncharacterized protein</fullName>
    </submittedName>
</protein>
<keyword evidence="2" id="KW-0732">Signal</keyword>